<comment type="caution">
    <text evidence="9">The sequence shown here is derived from an EMBL/GenBank/DDBJ whole genome shotgun (WGS) entry which is preliminary data.</text>
</comment>
<keyword evidence="4 7" id="KW-0863">Zinc-finger</keyword>
<dbReference type="InterPro" id="IPR013087">
    <property type="entry name" value="Znf_C2H2_type"/>
</dbReference>
<reference evidence="9 10" key="1">
    <citation type="submission" date="2023-04" db="EMBL/GenBank/DDBJ databases">
        <title>Genome of Basidiobolus ranarum AG-B5.</title>
        <authorList>
            <person name="Stajich J.E."/>
            <person name="Carter-House D."/>
            <person name="Gryganskyi A."/>
        </authorList>
    </citation>
    <scope>NUCLEOTIDE SEQUENCE [LARGE SCALE GENOMIC DNA]</scope>
    <source>
        <strain evidence="9 10">AG-B5</strain>
    </source>
</reference>
<keyword evidence="3" id="KW-0677">Repeat</keyword>
<evidence type="ECO:0000256" key="1">
    <source>
        <dbReference type="ARBA" id="ARBA00004123"/>
    </source>
</evidence>
<name>A0ABR2WKJ7_9FUNG</name>
<evidence type="ECO:0000256" key="5">
    <source>
        <dbReference type="ARBA" id="ARBA00022833"/>
    </source>
</evidence>
<dbReference type="EMBL" id="JASJQH010001136">
    <property type="protein sequence ID" value="KAK9761991.1"/>
    <property type="molecule type" value="Genomic_DNA"/>
</dbReference>
<dbReference type="Proteomes" id="UP001479436">
    <property type="component" value="Unassembled WGS sequence"/>
</dbReference>
<dbReference type="PANTHER" id="PTHR23226">
    <property type="entry name" value="ZINC FINGER AND SCAN DOMAIN-CONTAINING"/>
    <property type="match status" value="1"/>
</dbReference>
<comment type="subcellular location">
    <subcellularLocation>
        <location evidence="1">Nucleus</location>
    </subcellularLocation>
</comment>
<feature type="domain" description="C2H2-type" evidence="8">
    <location>
        <begin position="253"/>
        <end position="280"/>
    </location>
</feature>
<gene>
    <name evidence="9" type="ORF">K7432_012680</name>
</gene>
<dbReference type="PANTHER" id="PTHR23226:SF416">
    <property type="entry name" value="FI01424P"/>
    <property type="match status" value="1"/>
</dbReference>
<evidence type="ECO:0000256" key="6">
    <source>
        <dbReference type="ARBA" id="ARBA00023242"/>
    </source>
</evidence>
<sequence>MCSKLNNTTVIRKSKISGHPTFNNDFTLFDHETELGSQPVTSKISSKTTTFRRQPKLPSQTSFISDASLTSRTATQLASADVHFMTSFTNSCASQHHELKINFAQPFSPYSPLTPFYPPDSMPTLSTPQINSYDINSVQSTPFLTPRVEFDQSTFGSNSIHPDNTPHTSLDFSLYCKGGSFHVDDDISCEDKHPALIAPLEEISSFNAKRQSTKCSLQSNGQEHQLISTTHSQFETVAHIASVKSSGSKDKRYGCDVCGLHFARKFNLNVHIRGHDPKLARPFDCPECPKSFGRKHDLSRHLATVHKGERPHQCPSCQKNFSRKDGLHRHLIKGCSST</sequence>
<feature type="domain" description="C2H2-type" evidence="8">
    <location>
        <begin position="312"/>
        <end position="338"/>
    </location>
</feature>
<feature type="domain" description="C2H2-type" evidence="8">
    <location>
        <begin position="283"/>
        <end position="311"/>
    </location>
</feature>
<dbReference type="Gene3D" id="3.30.160.60">
    <property type="entry name" value="Classic Zinc Finger"/>
    <property type="match status" value="3"/>
</dbReference>
<keyword evidence="10" id="KW-1185">Reference proteome</keyword>
<keyword evidence="2" id="KW-0479">Metal-binding</keyword>
<evidence type="ECO:0000256" key="7">
    <source>
        <dbReference type="PROSITE-ProRule" id="PRU00042"/>
    </source>
</evidence>
<dbReference type="SUPFAM" id="SSF57667">
    <property type="entry name" value="beta-beta-alpha zinc fingers"/>
    <property type="match status" value="2"/>
</dbReference>
<evidence type="ECO:0000256" key="3">
    <source>
        <dbReference type="ARBA" id="ARBA00022737"/>
    </source>
</evidence>
<protein>
    <recommendedName>
        <fullName evidence="8">C2H2-type domain-containing protein</fullName>
    </recommendedName>
</protein>
<evidence type="ECO:0000259" key="8">
    <source>
        <dbReference type="PROSITE" id="PS50157"/>
    </source>
</evidence>
<evidence type="ECO:0000256" key="2">
    <source>
        <dbReference type="ARBA" id="ARBA00022723"/>
    </source>
</evidence>
<evidence type="ECO:0000256" key="4">
    <source>
        <dbReference type="ARBA" id="ARBA00022771"/>
    </source>
</evidence>
<dbReference type="Pfam" id="PF00096">
    <property type="entry name" value="zf-C2H2"/>
    <property type="match status" value="3"/>
</dbReference>
<organism evidence="9 10">
    <name type="scientific">Basidiobolus ranarum</name>
    <dbReference type="NCBI Taxonomy" id="34480"/>
    <lineage>
        <taxon>Eukaryota</taxon>
        <taxon>Fungi</taxon>
        <taxon>Fungi incertae sedis</taxon>
        <taxon>Zoopagomycota</taxon>
        <taxon>Entomophthoromycotina</taxon>
        <taxon>Basidiobolomycetes</taxon>
        <taxon>Basidiobolales</taxon>
        <taxon>Basidiobolaceae</taxon>
        <taxon>Basidiobolus</taxon>
    </lineage>
</organism>
<accession>A0ABR2WKJ7</accession>
<dbReference type="InterPro" id="IPR036236">
    <property type="entry name" value="Znf_C2H2_sf"/>
</dbReference>
<dbReference type="PROSITE" id="PS50157">
    <property type="entry name" value="ZINC_FINGER_C2H2_2"/>
    <property type="match status" value="3"/>
</dbReference>
<evidence type="ECO:0000313" key="10">
    <source>
        <dbReference type="Proteomes" id="UP001479436"/>
    </source>
</evidence>
<keyword evidence="5" id="KW-0862">Zinc</keyword>
<evidence type="ECO:0000313" key="9">
    <source>
        <dbReference type="EMBL" id="KAK9761991.1"/>
    </source>
</evidence>
<dbReference type="PROSITE" id="PS00028">
    <property type="entry name" value="ZINC_FINGER_C2H2_1"/>
    <property type="match status" value="2"/>
</dbReference>
<keyword evidence="6" id="KW-0539">Nucleus</keyword>
<proteinExistence type="predicted"/>
<dbReference type="SMART" id="SM00355">
    <property type="entry name" value="ZnF_C2H2"/>
    <property type="match status" value="3"/>
</dbReference>